<dbReference type="GO" id="GO:0006637">
    <property type="term" value="P:acyl-CoA metabolic process"/>
    <property type="evidence" value="ECO:0007669"/>
    <property type="project" value="TreeGrafter"/>
</dbReference>
<accession>A0A380RTQ4</accession>
<organism evidence="5 6">
    <name type="scientific">Fibrobacter succinogenes</name>
    <name type="common">Bacteroides succinogenes</name>
    <dbReference type="NCBI Taxonomy" id="833"/>
    <lineage>
        <taxon>Bacteria</taxon>
        <taxon>Pseudomonadati</taxon>
        <taxon>Fibrobacterota</taxon>
        <taxon>Fibrobacteria</taxon>
        <taxon>Fibrobacterales</taxon>
        <taxon>Fibrobacteraceae</taxon>
        <taxon>Fibrobacter</taxon>
    </lineage>
</organism>
<dbReference type="Pfam" id="PF03061">
    <property type="entry name" value="4HBT"/>
    <property type="match status" value="1"/>
</dbReference>
<feature type="domain" description="HotDog ACOT-type" evidence="4">
    <location>
        <begin position="8"/>
        <end position="121"/>
    </location>
</feature>
<reference evidence="5 6" key="1">
    <citation type="submission" date="2017-08" db="EMBL/GenBank/DDBJ databases">
        <authorList>
            <person name="de Groot N.N."/>
        </authorList>
    </citation>
    <scope>NUCLEOTIDE SEQUENCE [LARGE SCALE GENOMIC DNA]</scope>
    <source>
        <strain evidence="5 6">HM2</strain>
    </source>
</reference>
<evidence type="ECO:0000313" key="6">
    <source>
        <dbReference type="Proteomes" id="UP000255423"/>
    </source>
</evidence>
<dbReference type="InterPro" id="IPR033120">
    <property type="entry name" value="HOTDOG_ACOT"/>
</dbReference>
<dbReference type="CDD" id="cd03442">
    <property type="entry name" value="BFIT_BACH"/>
    <property type="match status" value="1"/>
</dbReference>
<dbReference type="GO" id="GO:0052816">
    <property type="term" value="F:long-chain fatty acyl-CoA hydrolase activity"/>
    <property type="evidence" value="ECO:0007669"/>
    <property type="project" value="TreeGrafter"/>
</dbReference>
<evidence type="ECO:0000256" key="1">
    <source>
        <dbReference type="ARBA" id="ARBA00010458"/>
    </source>
</evidence>
<dbReference type="PANTHER" id="PTHR11049">
    <property type="entry name" value="ACYL COENZYME A THIOESTER HYDROLASE"/>
    <property type="match status" value="1"/>
</dbReference>
<evidence type="ECO:0000256" key="2">
    <source>
        <dbReference type="ARBA" id="ARBA00022801"/>
    </source>
</evidence>
<protein>
    <submittedName>
        <fullName evidence="5">Acyl-CoA hydrolase</fullName>
    </submittedName>
</protein>
<dbReference type="EMBL" id="UHJL01000001">
    <property type="protein sequence ID" value="SUQ18784.1"/>
    <property type="molecule type" value="Genomic_DNA"/>
</dbReference>
<comment type="similarity">
    <text evidence="1">Belongs to the acyl coenzyme A hydrolase family.</text>
</comment>
<proteinExistence type="inferred from homology"/>
<dbReference type="RefSeq" id="WP_109571645.1">
    <property type="nucleotide sequence ID" value="NZ_UHJL01000001.1"/>
</dbReference>
<dbReference type="SUPFAM" id="SSF54637">
    <property type="entry name" value="Thioesterase/thiol ester dehydrase-isomerase"/>
    <property type="match status" value="1"/>
</dbReference>
<dbReference type="GO" id="GO:0005737">
    <property type="term" value="C:cytoplasm"/>
    <property type="evidence" value="ECO:0007669"/>
    <property type="project" value="TreeGrafter"/>
</dbReference>
<evidence type="ECO:0000256" key="3">
    <source>
        <dbReference type="PROSITE-ProRule" id="PRU01106"/>
    </source>
</evidence>
<dbReference type="AlphaFoldDB" id="A0A380RTQ4"/>
<keyword evidence="2 3" id="KW-0378">Hydrolase</keyword>
<dbReference type="InterPro" id="IPR029069">
    <property type="entry name" value="HotDog_dom_sf"/>
</dbReference>
<dbReference type="PROSITE" id="PS51770">
    <property type="entry name" value="HOTDOG_ACOT"/>
    <property type="match status" value="1"/>
</dbReference>
<dbReference type="Gene3D" id="3.10.129.10">
    <property type="entry name" value="Hotdog Thioesterase"/>
    <property type="match status" value="1"/>
</dbReference>
<evidence type="ECO:0000313" key="5">
    <source>
        <dbReference type="EMBL" id="SUQ18784.1"/>
    </source>
</evidence>
<evidence type="ECO:0000259" key="4">
    <source>
        <dbReference type="PROSITE" id="PS51770"/>
    </source>
</evidence>
<sequence length="161" mass="17885">MENAKTVKQSQVETRDIVHPSDVNAYNFVFGGHLTSLLDKAACIAACTHSRRKVTTVSIDNVRFFKPATVGTILTIKASVNRAFNTSMEIGVKVLGIDPQVSWQPQVICHAYMTFVALDENGRPTPIPSIIPETEDEIRRYEEAGIRREAKKKLATAIENK</sequence>
<dbReference type="Proteomes" id="UP000255423">
    <property type="component" value="Unassembled WGS sequence"/>
</dbReference>
<name>A0A380RTQ4_FIBSU</name>
<dbReference type="InterPro" id="IPR006683">
    <property type="entry name" value="Thioestr_dom"/>
</dbReference>
<gene>
    <name evidence="5" type="ORF">SAMN05661053_0003</name>
</gene>
<dbReference type="InterPro" id="IPR040170">
    <property type="entry name" value="Cytosol_ACT"/>
</dbReference>